<dbReference type="SUPFAM" id="SSF55729">
    <property type="entry name" value="Acyl-CoA N-acyltransferases (Nat)"/>
    <property type="match status" value="1"/>
</dbReference>
<gene>
    <name evidence="3" type="primary">yoaA</name>
    <name evidence="2" type="ORF">LS41612_10125</name>
    <name evidence="3" type="ORF">NCTC10338_02709</name>
</gene>
<dbReference type="EC" id="2.3.1.-" evidence="3"/>
<dbReference type="EMBL" id="UFSZ01000001">
    <property type="protein sequence ID" value="SUV17604.1"/>
    <property type="molecule type" value="Genomic_DNA"/>
</dbReference>
<proteinExistence type="predicted"/>
<dbReference type="PANTHER" id="PTHR43792">
    <property type="entry name" value="GNAT FAMILY, PUTATIVE (AFU_ORTHOLOGUE AFUA_3G00765)-RELATED-RELATED"/>
    <property type="match status" value="1"/>
</dbReference>
<protein>
    <submittedName>
        <fullName evidence="2">N-acetyltransferase</fullName>
        <ecNumber evidence="3">2.3.1.-</ecNumber>
    </submittedName>
</protein>
<sequence>MFPIVETERLILREIIDEDATDLFRCFSNHLVTQYYGLEPFATIEEAKKLIETFSKNYKEKRGIRWGIERKEVKGIIGTIGFNAWSPKHKRAEIGYELHPDYWRKGYTKEAVAEIVSYGFDKMELNRIGAIVFIENVASNQLLTHLGFHKEGVLKEYMYQQGKAHDTNVYAIFNDKL</sequence>
<evidence type="ECO:0000259" key="1">
    <source>
        <dbReference type="PROSITE" id="PS51186"/>
    </source>
</evidence>
<accession>A0A2S0JZQ1</accession>
<dbReference type="GO" id="GO:0008999">
    <property type="term" value="F:protein-N-terminal-alanine acetyltransferase activity"/>
    <property type="evidence" value="ECO:0007669"/>
    <property type="project" value="TreeGrafter"/>
</dbReference>
<evidence type="ECO:0000313" key="4">
    <source>
        <dbReference type="Proteomes" id="UP000238825"/>
    </source>
</evidence>
<evidence type="ECO:0000313" key="2">
    <source>
        <dbReference type="EMBL" id="AVK96597.1"/>
    </source>
</evidence>
<dbReference type="AlphaFoldDB" id="A0A2S0JZQ1"/>
<dbReference type="InterPro" id="IPR000182">
    <property type="entry name" value="GNAT_dom"/>
</dbReference>
<organism evidence="2 4">
    <name type="scientific">Lysinibacillus sphaericus</name>
    <name type="common">Bacillus sphaericus</name>
    <dbReference type="NCBI Taxonomy" id="1421"/>
    <lineage>
        <taxon>Bacteria</taxon>
        <taxon>Bacillati</taxon>
        <taxon>Bacillota</taxon>
        <taxon>Bacilli</taxon>
        <taxon>Bacillales</taxon>
        <taxon>Bacillaceae</taxon>
        <taxon>Lysinibacillus</taxon>
    </lineage>
</organism>
<dbReference type="InterPro" id="IPR016181">
    <property type="entry name" value="Acyl_CoA_acyltransferase"/>
</dbReference>
<dbReference type="Proteomes" id="UP000238825">
    <property type="component" value="Chromosome"/>
</dbReference>
<dbReference type="Gene3D" id="3.40.630.30">
    <property type="match status" value="1"/>
</dbReference>
<dbReference type="RefSeq" id="WP_024360981.1">
    <property type="nucleotide sequence ID" value="NZ_BJNS01000006.1"/>
</dbReference>
<dbReference type="GeneID" id="48276559"/>
<keyword evidence="3" id="KW-0012">Acyltransferase</keyword>
<dbReference type="InterPro" id="IPR051531">
    <property type="entry name" value="N-acetyltransferase"/>
</dbReference>
<evidence type="ECO:0000313" key="5">
    <source>
        <dbReference type="Proteomes" id="UP000255295"/>
    </source>
</evidence>
<dbReference type="GO" id="GO:0005737">
    <property type="term" value="C:cytoplasm"/>
    <property type="evidence" value="ECO:0007669"/>
    <property type="project" value="TreeGrafter"/>
</dbReference>
<dbReference type="PROSITE" id="PS51186">
    <property type="entry name" value="GNAT"/>
    <property type="match status" value="1"/>
</dbReference>
<reference evidence="3 5" key="2">
    <citation type="submission" date="2018-06" db="EMBL/GenBank/DDBJ databases">
        <authorList>
            <consortium name="Pathogen Informatics"/>
            <person name="Doyle S."/>
        </authorList>
    </citation>
    <scope>NUCLEOTIDE SEQUENCE [LARGE SCALE GENOMIC DNA]</scope>
    <source>
        <strain evidence="3 5">NCTC10338</strain>
    </source>
</reference>
<name>A0A2S0JZQ1_LYSSH</name>
<reference evidence="2 4" key="1">
    <citation type="submission" date="2017-03" db="EMBL/GenBank/DDBJ databases">
        <title>The whole genome sequencing and assembly of Lysinibacillus sphaericus DSM 28T strain.</title>
        <authorList>
            <person name="Lee Y.-J."/>
            <person name="Yi H."/>
            <person name="Bahn Y.-S."/>
            <person name="Kim J.F."/>
            <person name="Lee D.-W."/>
        </authorList>
    </citation>
    <scope>NUCLEOTIDE SEQUENCE [LARGE SCALE GENOMIC DNA]</scope>
    <source>
        <strain evidence="2 4">DSM 28</strain>
    </source>
</reference>
<keyword evidence="2" id="KW-0808">Transferase</keyword>
<dbReference type="Pfam" id="PF13302">
    <property type="entry name" value="Acetyltransf_3"/>
    <property type="match status" value="1"/>
</dbReference>
<evidence type="ECO:0000313" key="3">
    <source>
        <dbReference type="EMBL" id="SUV17604.1"/>
    </source>
</evidence>
<dbReference type="PANTHER" id="PTHR43792:SF9">
    <property type="entry name" value="RIBOSOMAL-PROTEIN-ALANINE ACETYLTRANSFERASE"/>
    <property type="match status" value="1"/>
</dbReference>
<dbReference type="EMBL" id="CP019980">
    <property type="protein sequence ID" value="AVK96597.1"/>
    <property type="molecule type" value="Genomic_DNA"/>
</dbReference>
<feature type="domain" description="N-acetyltransferase" evidence="1">
    <location>
        <begin position="10"/>
        <end position="176"/>
    </location>
</feature>
<dbReference type="Proteomes" id="UP000255295">
    <property type="component" value="Unassembled WGS sequence"/>
</dbReference>